<dbReference type="Proteomes" id="UP000321307">
    <property type="component" value="Unassembled WGS sequence"/>
</dbReference>
<accession>A0A9X9G076</accession>
<dbReference type="EMBL" id="VOUP01000056">
    <property type="protein sequence ID" value="TXE22180.1"/>
    <property type="molecule type" value="Genomic_DNA"/>
</dbReference>
<dbReference type="Pfam" id="PF23961">
    <property type="entry name" value="Phage_tail_terminator_9"/>
    <property type="match status" value="1"/>
</dbReference>
<dbReference type="InterPro" id="IPR057087">
    <property type="entry name" value="Gp12-like"/>
</dbReference>
<proteinExistence type="predicted"/>
<evidence type="ECO:0000313" key="2">
    <source>
        <dbReference type="EMBL" id="TXE22180.1"/>
    </source>
</evidence>
<evidence type="ECO:0000313" key="3">
    <source>
        <dbReference type="Proteomes" id="UP000321307"/>
    </source>
</evidence>
<dbReference type="AlphaFoldDB" id="A0A9X9G076"/>
<comment type="caution">
    <text evidence="2">The sequence shown here is derived from an EMBL/GenBank/DDBJ whole genome shotgun (WGS) entry which is preliminary data.</text>
</comment>
<gene>
    <name evidence="2" type="ORF">FOT63_25700</name>
</gene>
<reference evidence="2 3" key="1">
    <citation type="submission" date="2019-07" db="EMBL/GenBank/DDBJ databases">
        <title>Serratia strains were isolated from fresh produce.</title>
        <authorList>
            <person name="Cho G.-S."/>
            <person name="Stein M."/>
            <person name="Lee W."/>
            <person name="Suh S.H."/>
            <person name="Franz C.M.A.P."/>
        </authorList>
    </citation>
    <scope>NUCLEOTIDE SEQUENCE [LARGE SCALE GENOMIC DNA]</scope>
    <source>
        <strain evidence="2 3">S17</strain>
    </source>
</reference>
<organism evidence="2 3">
    <name type="scientific">Serratia ureilytica</name>
    <dbReference type="NCBI Taxonomy" id="300181"/>
    <lineage>
        <taxon>Bacteria</taxon>
        <taxon>Pseudomonadati</taxon>
        <taxon>Pseudomonadota</taxon>
        <taxon>Gammaproteobacteria</taxon>
        <taxon>Enterobacterales</taxon>
        <taxon>Yersiniaceae</taxon>
        <taxon>Serratia</taxon>
    </lineage>
</organism>
<evidence type="ECO:0000259" key="1">
    <source>
        <dbReference type="Pfam" id="PF23961"/>
    </source>
</evidence>
<feature type="domain" description="Phage neck terminator protein gp12-like" evidence="1">
    <location>
        <begin position="23"/>
        <end position="173"/>
    </location>
</feature>
<name>A0A9X9G076_9GAMM</name>
<dbReference type="RefSeq" id="WP_147839297.1">
    <property type="nucleotide sequence ID" value="NZ_VOUP01000056.1"/>
</dbReference>
<sequence length="187" mass="20831">MSNDSTAPGYLIPESAGPAYDKALEIHLSEWICGVTGINVTLVYPRWTDPQRQIPKIGTTWCAFGITAQQQALNPADVQISDDRSEQWAWERVTVICCFYGPEGAALAARFRAGIFIEQNNAELNRRSGLTLNDAGTLYNVPELINNQWVRRYDLTVTLSRKIVREYNIKSLIATSPTDIPVILSGD</sequence>
<protein>
    <recommendedName>
        <fullName evidence="1">Phage neck terminator protein gp12-like domain-containing protein</fullName>
    </recommendedName>
</protein>